<organism evidence="1 2">
    <name type="scientific">Pluteus cervinus</name>
    <dbReference type="NCBI Taxonomy" id="181527"/>
    <lineage>
        <taxon>Eukaryota</taxon>
        <taxon>Fungi</taxon>
        <taxon>Dikarya</taxon>
        <taxon>Basidiomycota</taxon>
        <taxon>Agaricomycotina</taxon>
        <taxon>Agaricomycetes</taxon>
        <taxon>Agaricomycetidae</taxon>
        <taxon>Agaricales</taxon>
        <taxon>Pluteineae</taxon>
        <taxon>Pluteaceae</taxon>
        <taxon>Pluteus</taxon>
    </lineage>
</organism>
<evidence type="ECO:0000313" key="2">
    <source>
        <dbReference type="Proteomes" id="UP000308600"/>
    </source>
</evidence>
<protein>
    <submittedName>
        <fullName evidence="1">Uncharacterized protein</fullName>
    </submittedName>
</protein>
<keyword evidence="2" id="KW-1185">Reference proteome</keyword>
<dbReference type="Proteomes" id="UP000308600">
    <property type="component" value="Unassembled WGS sequence"/>
</dbReference>
<sequence>MKEIVYIQAGSLANYTGTHFWNTQECYFTFEENAEDPLTSHDISFREGLTPTGIPTFCPRVLVIDHKRNFGTLAKTSALYAPEEVGDGDEVSSLWNGSVLEYKQAPVPPSSLQNRTGESLEDPSPAGLTAEPTVAAHAVGKVRHWSDFCQVDFIPRTSQQIPDPMEWESPVVGWKAGQELFSRYNEASDYALMDSAFRLFLEECDNPQGIHIMNDTSNFGSFTYSLLTSFRDEFVKLPCLAVPFLSRQISRHADGDPQGQKAIVDDALYLRSLYDLSSMSIPIQPSSAWARTAWGPTIDPQCDNPYHVSAIISAHLETVTLPLRLRGTQEDLASFSGQLSWRGSTPFAHLEGVFPVSTPLDIERGLYDFTMNHLGQPSSHQLTRRDVTRGLSSVNLSAYNALSKSSPLQDVFVSRVHAPAYPIPTSFPPFFQASNPSAQGGDVASSGPHDAQIISSLNTNSGTAALFAEYAAFVEEYAKHPKNLDGIGIDLDEMKDLVNDLWTINDTLADGESTHMQSDADDLGEDDD</sequence>
<gene>
    <name evidence="1" type="ORF">BDN72DRAFT_800024</name>
</gene>
<proteinExistence type="predicted"/>
<accession>A0ACD3AKY0</accession>
<dbReference type="EMBL" id="ML208406">
    <property type="protein sequence ID" value="TFK66396.1"/>
    <property type="molecule type" value="Genomic_DNA"/>
</dbReference>
<name>A0ACD3AKY0_9AGAR</name>
<evidence type="ECO:0000313" key="1">
    <source>
        <dbReference type="EMBL" id="TFK66396.1"/>
    </source>
</evidence>
<reference evidence="1 2" key="1">
    <citation type="journal article" date="2019" name="Nat. Ecol. Evol.">
        <title>Megaphylogeny resolves global patterns of mushroom evolution.</title>
        <authorList>
            <person name="Varga T."/>
            <person name="Krizsan K."/>
            <person name="Foldi C."/>
            <person name="Dima B."/>
            <person name="Sanchez-Garcia M."/>
            <person name="Sanchez-Ramirez S."/>
            <person name="Szollosi G.J."/>
            <person name="Szarkandi J.G."/>
            <person name="Papp V."/>
            <person name="Albert L."/>
            <person name="Andreopoulos W."/>
            <person name="Angelini C."/>
            <person name="Antonin V."/>
            <person name="Barry K.W."/>
            <person name="Bougher N.L."/>
            <person name="Buchanan P."/>
            <person name="Buyck B."/>
            <person name="Bense V."/>
            <person name="Catcheside P."/>
            <person name="Chovatia M."/>
            <person name="Cooper J."/>
            <person name="Damon W."/>
            <person name="Desjardin D."/>
            <person name="Finy P."/>
            <person name="Geml J."/>
            <person name="Haridas S."/>
            <person name="Hughes K."/>
            <person name="Justo A."/>
            <person name="Karasinski D."/>
            <person name="Kautmanova I."/>
            <person name="Kiss B."/>
            <person name="Kocsube S."/>
            <person name="Kotiranta H."/>
            <person name="LaButti K.M."/>
            <person name="Lechner B.E."/>
            <person name="Liimatainen K."/>
            <person name="Lipzen A."/>
            <person name="Lukacs Z."/>
            <person name="Mihaltcheva S."/>
            <person name="Morgado L.N."/>
            <person name="Niskanen T."/>
            <person name="Noordeloos M.E."/>
            <person name="Ohm R.A."/>
            <person name="Ortiz-Santana B."/>
            <person name="Ovrebo C."/>
            <person name="Racz N."/>
            <person name="Riley R."/>
            <person name="Savchenko A."/>
            <person name="Shiryaev A."/>
            <person name="Soop K."/>
            <person name="Spirin V."/>
            <person name="Szebenyi C."/>
            <person name="Tomsovsky M."/>
            <person name="Tulloss R.E."/>
            <person name="Uehling J."/>
            <person name="Grigoriev I.V."/>
            <person name="Vagvolgyi C."/>
            <person name="Papp T."/>
            <person name="Martin F.M."/>
            <person name="Miettinen O."/>
            <person name="Hibbett D.S."/>
            <person name="Nagy L.G."/>
        </authorList>
    </citation>
    <scope>NUCLEOTIDE SEQUENCE [LARGE SCALE GENOMIC DNA]</scope>
    <source>
        <strain evidence="1 2">NL-1719</strain>
    </source>
</reference>